<feature type="compositionally biased region" description="Polar residues" evidence="1">
    <location>
        <begin position="41"/>
        <end position="51"/>
    </location>
</feature>
<organism evidence="2 3">
    <name type="scientific">Ditylenchus dipsaci</name>
    <dbReference type="NCBI Taxonomy" id="166011"/>
    <lineage>
        <taxon>Eukaryota</taxon>
        <taxon>Metazoa</taxon>
        <taxon>Ecdysozoa</taxon>
        <taxon>Nematoda</taxon>
        <taxon>Chromadorea</taxon>
        <taxon>Rhabditida</taxon>
        <taxon>Tylenchina</taxon>
        <taxon>Tylenchomorpha</taxon>
        <taxon>Sphaerularioidea</taxon>
        <taxon>Anguinidae</taxon>
        <taxon>Anguininae</taxon>
        <taxon>Ditylenchus</taxon>
    </lineage>
</organism>
<dbReference type="AlphaFoldDB" id="A0A915EUR6"/>
<dbReference type="WBParaSite" id="jg9206">
    <property type="protein sequence ID" value="jg9206"/>
    <property type="gene ID" value="jg9206"/>
</dbReference>
<proteinExistence type="predicted"/>
<feature type="region of interest" description="Disordered" evidence="1">
    <location>
        <begin position="41"/>
        <end position="60"/>
    </location>
</feature>
<reference evidence="3" key="1">
    <citation type="submission" date="2022-11" db="UniProtKB">
        <authorList>
            <consortium name="WormBaseParasite"/>
        </authorList>
    </citation>
    <scope>IDENTIFICATION</scope>
</reference>
<keyword evidence="2" id="KW-1185">Reference proteome</keyword>
<sequence length="90" mass="9855">MFHASEAVALHFSWSPCSSWTASSSSGCGYSMKVNLEGGSSSNRMSFSVQGSGKKRNGGANRDPVWNFFREEIESNGVVVVRCRECRQVN</sequence>
<evidence type="ECO:0000313" key="3">
    <source>
        <dbReference type="WBParaSite" id="jg9206"/>
    </source>
</evidence>
<protein>
    <submittedName>
        <fullName evidence="3">Uncharacterized protein</fullName>
    </submittedName>
</protein>
<evidence type="ECO:0000313" key="2">
    <source>
        <dbReference type="Proteomes" id="UP000887574"/>
    </source>
</evidence>
<evidence type="ECO:0000256" key="1">
    <source>
        <dbReference type="SAM" id="MobiDB-lite"/>
    </source>
</evidence>
<dbReference type="Proteomes" id="UP000887574">
    <property type="component" value="Unplaced"/>
</dbReference>
<accession>A0A915EUR6</accession>
<name>A0A915EUR6_9BILA</name>